<dbReference type="Gene3D" id="3.40.309.10">
    <property type="entry name" value="Aldehyde Dehydrogenase, Chain A, domain 2"/>
    <property type="match status" value="1"/>
</dbReference>
<gene>
    <name evidence="6" type="ORF">H9L06_08110</name>
</gene>
<evidence type="ECO:0000256" key="4">
    <source>
        <dbReference type="RuleBase" id="RU003345"/>
    </source>
</evidence>
<evidence type="ECO:0000313" key="7">
    <source>
        <dbReference type="Proteomes" id="UP000515934"/>
    </source>
</evidence>
<dbReference type="GO" id="GO:0016620">
    <property type="term" value="F:oxidoreductase activity, acting on the aldehyde or oxo group of donors, NAD or NADP as acceptor"/>
    <property type="evidence" value="ECO:0007669"/>
    <property type="project" value="InterPro"/>
</dbReference>
<dbReference type="Proteomes" id="UP000515934">
    <property type="component" value="Chromosome"/>
</dbReference>
<dbReference type="AlphaFoldDB" id="A0A7G9S318"/>
<comment type="similarity">
    <text evidence="1 4">Belongs to the aldehyde dehydrogenase family.</text>
</comment>
<evidence type="ECO:0000313" key="6">
    <source>
        <dbReference type="EMBL" id="QNN62243.1"/>
    </source>
</evidence>
<evidence type="ECO:0000259" key="5">
    <source>
        <dbReference type="Pfam" id="PF00171"/>
    </source>
</evidence>
<dbReference type="Pfam" id="PF00171">
    <property type="entry name" value="Aldedh"/>
    <property type="match status" value="1"/>
</dbReference>
<dbReference type="SUPFAM" id="SSF53720">
    <property type="entry name" value="ALDH-like"/>
    <property type="match status" value="1"/>
</dbReference>
<dbReference type="RefSeq" id="WP_187554714.1">
    <property type="nucleotide sequence ID" value="NZ_CP060716.1"/>
</dbReference>
<evidence type="ECO:0000256" key="1">
    <source>
        <dbReference type="ARBA" id="ARBA00009986"/>
    </source>
</evidence>
<evidence type="ECO:0000256" key="3">
    <source>
        <dbReference type="PROSITE-ProRule" id="PRU10007"/>
    </source>
</evidence>
<dbReference type="EMBL" id="CP060716">
    <property type="protein sequence ID" value="QNN62243.1"/>
    <property type="molecule type" value="Genomic_DNA"/>
</dbReference>
<dbReference type="Gene3D" id="3.40.605.10">
    <property type="entry name" value="Aldehyde Dehydrogenase, Chain A, domain 1"/>
    <property type="match status" value="1"/>
</dbReference>
<feature type="active site" evidence="3">
    <location>
        <position position="253"/>
    </location>
</feature>
<feature type="domain" description="Aldehyde dehydrogenase" evidence="5">
    <location>
        <begin position="18"/>
        <end position="480"/>
    </location>
</feature>
<dbReference type="FunFam" id="3.40.309.10:FF:000009">
    <property type="entry name" value="Aldehyde dehydrogenase A"/>
    <property type="match status" value="1"/>
</dbReference>
<proteinExistence type="inferred from homology"/>
<keyword evidence="2 4" id="KW-0560">Oxidoreductase</keyword>
<name>A0A7G9S318_9MICO</name>
<dbReference type="InterPro" id="IPR016163">
    <property type="entry name" value="Ald_DH_C"/>
</dbReference>
<dbReference type="InterPro" id="IPR029510">
    <property type="entry name" value="Ald_DH_CS_GLU"/>
</dbReference>
<dbReference type="KEGG" id="ldn:H9L06_08110"/>
<keyword evidence="7" id="KW-1185">Reference proteome</keyword>
<dbReference type="PROSITE" id="PS00687">
    <property type="entry name" value="ALDEHYDE_DEHYDR_GLU"/>
    <property type="match status" value="1"/>
</dbReference>
<accession>A0A7G9S318</accession>
<dbReference type="InterPro" id="IPR015590">
    <property type="entry name" value="Aldehyde_DH_dom"/>
</dbReference>
<dbReference type="FunFam" id="3.40.605.10:FF:000007">
    <property type="entry name" value="NAD/NADP-dependent betaine aldehyde dehydrogenase"/>
    <property type="match status" value="1"/>
</dbReference>
<reference evidence="6 7" key="1">
    <citation type="submission" date="2020-08" db="EMBL/GenBank/DDBJ databases">
        <title>Genome sequence of Leucobacter denitrificans KACC 14055T.</title>
        <authorList>
            <person name="Hyun D.-W."/>
            <person name="Bae J.-W."/>
        </authorList>
    </citation>
    <scope>NUCLEOTIDE SEQUENCE [LARGE SCALE GENOMIC DNA]</scope>
    <source>
        <strain evidence="6 7">KACC 14055</strain>
    </source>
</reference>
<dbReference type="InterPro" id="IPR016161">
    <property type="entry name" value="Ald_DH/histidinol_DH"/>
</dbReference>
<organism evidence="6 7">
    <name type="scientific">Leucobacter denitrificans</name>
    <dbReference type="NCBI Taxonomy" id="683042"/>
    <lineage>
        <taxon>Bacteria</taxon>
        <taxon>Bacillati</taxon>
        <taxon>Actinomycetota</taxon>
        <taxon>Actinomycetes</taxon>
        <taxon>Micrococcales</taxon>
        <taxon>Microbacteriaceae</taxon>
        <taxon>Leucobacter</taxon>
    </lineage>
</organism>
<protein>
    <submittedName>
        <fullName evidence="6">Aldehyde dehydrogenase family protein</fullName>
    </submittedName>
</protein>
<dbReference type="InterPro" id="IPR016162">
    <property type="entry name" value="Ald_DH_N"/>
</dbReference>
<sequence length="488" mass="52652">MTSFSASDVRPLYIGGEWTPGRGGNEPMPTYNPTTGEEIARVTAATAQDVDDTVIAAQKGAAEWRALPWTGRAAVLREMAKRIRDEVDRLCLIDVENAGLPISASRRDVLRAADEIEYFAGIAGEVKGDTIPAPEGGLAYTLREPYGVVGRIIPFNHPFNFSAAKVAAPLAAGNAVILKAPDQAPLGALALAELVGDLFPAGVLNVLTGTGAEVGNAISSHPKIPRIGFIGSVPAGQAVMRAGAEHIKHVTLELGGKNPMIICEDMDPKLAAKEAVNGMNMRKTMGQSCQSNSRVFVHESIADEFIKELDQIVRAITIGDPRNEETEMGPVAFKAHYDRVRTHIDQAHEDGARLVYDGEKPEGFSDGYFVGPTVFDGVTPDMRLFHNEVFGPVMAVVRWSDENEMIEQINAVEFGLTARIWTNDLSRANRIVSKVDAGFVWINESGRKDRGIPVGGFKLSGLGKESCVEEIVSYTREKSVTTTFVAHA</sequence>
<dbReference type="PANTHER" id="PTHR11699">
    <property type="entry name" value="ALDEHYDE DEHYDROGENASE-RELATED"/>
    <property type="match status" value="1"/>
</dbReference>
<evidence type="ECO:0000256" key="2">
    <source>
        <dbReference type="ARBA" id="ARBA00023002"/>
    </source>
</evidence>